<dbReference type="RefSeq" id="WP_073037452.1">
    <property type="nucleotide sequence ID" value="NZ_FQVB01000008.1"/>
</dbReference>
<keyword evidence="6 8" id="KW-1133">Transmembrane helix</keyword>
<keyword evidence="2" id="KW-1003">Cell membrane</keyword>
<feature type="transmembrane region" description="Helical" evidence="8">
    <location>
        <begin position="180"/>
        <end position="199"/>
    </location>
</feature>
<evidence type="ECO:0000256" key="7">
    <source>
        <dbReference type="ARBA" id="ARBA00023136"/>
    </source>
</evidence>
<evidence type="ECO:0000256" key="2">
    <source>
        <dbReference type="ARBA" id="ARBA00022475"/>
    </source>
</evidence>
<dbReference type="InterPro" id="IPR013426">
    <property type="entry name" value="EpsH-like"/>
</dbReference>
<feature type="transmembrane region" description="Helical" evidence="8">
    <location>
        <begin position="87"/>
        <end position="107"/>
    </location>
</feature>
<feature type="transmembrane region" description="Helical" evidence="8">
    <location>
        <begin position="114"/>
        <end position="132"/>
    </location>
</feature>
<dbReference type="EMBL" id="FQVB01000008">
    <property type="protein sequence ID" value="SHE86208.1"/>
    <property type="molecule type" value="Genomic_DNA"/>
</dbReference>
<evidence type="ECO:0000256" key="1">
    <source>
        <dbReference type="ARBA" id="ARBA00004651"/>
    </source>
</evidence>
<dbReference type="AlphaFoldDB" id="A0A1M4WYC2"/>
<keyword evidence="4 8" id="KW-0812">Transmembrane</keyword>
<dbReference type="Proteomes" id="UP000184076">
    <property type="component" value="Unassembled WGS sequence"/>
</dbReference>
<dbReference type="GO" id="GO:0006508">
    <property type="term" value="P:proteolysis"/>
    <property type="evidence" value="ECO:0007669"/>
    <property type="project" value="UniProtKB-KW"/>
</dbReference>
<evidence type="ECO:0000256" key="3">
    <source>
        <dbReference type="ARBA" id="ARBA00022670"/>
    </source>
</evidence>
<evidence type="ECO:0000313" key="9">
    <source>
        <dbReference type="EMBL" id="SHE86208.1"/>
    </source>
</evidence>
<dbReference type="GO" id="GO:0008233">
    <property type="term" value="F:peptidase activity"/>
    <property type="evidence" value="ECO:0007669"/>
    <property type="project" value="UniProtKB-KW"/>
</dbReference>
<dbReference type="NCBIfam" id="TIGR04178">
    <property type="entry name" value="exo_archaeo"/>
    <property type="match status" value="1"/>
</dbReference>
<name>A0A1M4WYC2_9BACT</name>
<dbReference type="Pfam" id="PF09721">
    <property type="entry name" value="Exosortase_EpsH"/>
    <property type="match status" value="1"/>
</dbReference>
<feature type="transmembrane region" description="Helical" evidence="8">
    <location>
        <begin position="61"/>
        <end position="81"/>
    </location>
</feature>
<organism evidence="9 10">
    <name type="scientific">Desulfacinum infernum DSM 9756</name>
    <dbReference type="NCBI Taxonomy" id="1121391"/>
    <lineage>
        <taxon>Bacteria</taxon>
        <taxon>Pseudomonadati</taxon>
        <taxon>Thermodesulfobacteriota</taxon>
        <taxon>Syntrophobacteria</taxon>
        <taxon>Syntrophobacterales</taxon>
        <taxon>Syntrophobacteraceae</taxon>
        <taxon>Desulfacinum</taxon>
    </lineage>
</organism>
<keyword evidence="3" id="KW-0645">Protease</keyword>
<dbReference type="InterPro" id="IPR019127">
    <property type="entry name" value="Exosortase"/>
</dbReference>
<protein>
    <submittedName>
        <fullName evidence="9">Exosortase</fullName>
    </submittedName>
</protein>
<keyword evidence="7 8" id="KW-0472">Membrane</keyword>
<keyword evidence="10" id="KW-1185">Reference proteome</keyword>
<reference evidence="10" key="1">
    <citation type="submission" date="2016-11" db="EMBL/GenBank/DDBJ databases">
        <authorList>
            <person name="Varghese N."/>
            <person name="Submissions S."/>
        </authorList>
    </citation>
    <scope>NUCLEOTIDE SEQUENCE [LARGE SCALE GENOMIC DNA]</scope>
    <source>
        <strain evidence="10">DSM 9756</strain>
    </source>
</reference>
<feature type="transmembrane region" description="Helical" evidence="8">
    <location>
        <begin position="246"/>
        <end position="266"/>
    </location>
</feature>
<dbReference type="OrthoDB" id="9797363at2"/>
<evidence type="ECO:0000256" key="5">
    <source>
        <dbReference type="ARBA" id="ARBA00022801"/>
    </source>
</evidence>
<keyword evidence="5" id="KW-0378">Hydrolase</keyword>
<dbReference type="InterPro" id="IPR026392">
    <property type="entry name" value="Exo/Archaeosortase_dom"/>
</dbReference>
<sequence>MRTLQWILVAVPLGLLYYEPLRSLVHQWSQDPNYSHGFLVPLVSAYYLWEKRETLKETPMTGAHPLGYLLVVGSLGLYILGRMGDEMFTVRLSLLGVLSGIALLLGGREWFGKLRFPIFYLLFMIPLPYFLYNEIAVPMKLFAARVSAAALHAMNYTLLREGNVLHLPGLTLEVADACSGMRSLISVLALAGAIGWFFHKKAGYRVVLLALGVPIAVGVNVVRIIATGILAHHFGPETAQGFFHEFAGLVIFGVALALLFTASFVLGRWERKGDE</sequence>
<dbReference type="STRING" id="1121391.SAMN02745206_00932"/>
<evidence type="ECO:0000313" key="10">
    <source>
        <dbReference type="Proteomes" id="UP000184076"/>
    </source>
</evidence>
<gene>
    <name evidence="9" type="ORF">SAMN02745206_00932</name>
</gene>
<comment type="subcellular location">
    <subcellularLocation>
        <location evidence="1">Cell membrane</location>
        <topology evidence="1">Multi-pass membrane protein</topology>
    </subcellularLocation>
</comment>
<proteinExistence type="predicted"/>
<accession>A0A1M4WYC2</accession>
<evidence type="ECO:0000256" key="6">
    <source>
        <dbReference type="ARBA" id="ARBA00022989"/>
    </source>
</evidence>
<evidence type="ECO:0000256" key="4">
    <source>
        <dbReference type="ARBA" id="ARBA00022692"/>
    </source>
</evidence>
<feature type="transmembrane region" description="Helical" evidence="8">
    <location>
        <begin position="206"/>
        <end position="226"/>
    </location>
</feature>
<dbReference type="NCBIfam" id="TIGR02602">
    <property type="entry name" value="8TM_EpsH"/>
    <property type="match status" value="1"/>
</dbReference>
<dbReference type="GO" id="GO:0005886">
    <property type="term" value="C:plasma membrane"/>
    <property type="evidence" value="ECO:0007669"/>
    <property type="project" value="UniProtKB-SubCell"/>
</dbReference>
<evidence type="ECO:0000256" key="8">
    <source>
        <dbReference type="SAM" id="Phobius"/>
    </source>
</evidence>